<dbReference type="Proteomes" id="UP001059773">
    <property type="component" value="Chromosome"/>
</dbReference>
<protein>
    <submittedName>
        <fullName evidence="1">Thioesterase family protein</fullName>
    </submittedName>
</protein>
<evidence type="ECO:0000313" key="1">
    <source>
        <dbReference type="EMBL" id="UUI01186.1"/>
    </source>
</evidence>
<organism evidence="1 2">
    <name type="scientific">Oceanobacillus jeddahense</name>
    <dbReference type="NCBI Taxonomy" id="1462527"/>
    <lineage>
        <taxon>Bacteria</taxon>
        <taxon>Bacillati</taxon>
        <taxon>Bacillota</taxon>
        <taxon>Bacilli</taxon>
        <taxon>Bacillales</taxon>
        <taxon>Bacillaceae</taxon>
        <taxon>Oceanobacillus</taxon>
    </lineage>
</organism>
<dbReference type="Gene3D" id="3.10.129.10">
    <property type="entry name" value="Hotdog Thioesterase"/>
    <property type="match status" value="1"/>
</dbReference>
<keyword evidence="2" id="KW-1185">Reference proteome</keyword>
<accession>A0ABY5JM27</accession>
<sequence length="157" mass="18086">MTESKHIWSGYVLPEWVDYNGHMNDAYYALNFSYSLDALMDKIGLDEAGRKENAYTIFTLEAHIKYVKEAHENEKLHTIVTVLDRDEKRMHLWFELKNQEDVTVATSEQMVMGIDETSGRPAPFPKAVEIEVKKLPELAKESWPAGANKPMGIRKKK</sequence>
<reference evidence="1" key="1">
    <citation type="submission" date="2022-07" db="EMBL/GenBank/DDBJ databases">
        <title>FELIX.</title>
        <authorList>
            <person name="Wan K.H."/>
            <person name="Park S."/>
            <person name="Lawrence Q."/>
            <person name="Eichenberger J.P."/>
            <person name="Booth B.W."/>
            <person name="Piaggio A.J."/>
            <person name="Chandler J.C."/>
            <person name="Franklin A.B."/>
            <person name="Celniker S.E."/>
        </authorList>
    </citation>
    <scope>NUCLEOTIDE SEQUENCE</scope>
    <source>
        <strain evidence="1">QA-1986 374</strain>
    </source>
</reference>
<dbReference type="SUPFAM" id="SSF54637">
    <property type="entry name" value="Thioesterase/thiol ester dehydrase-isomerase"/>
    <property type="match status" value="1"/>
</dbReference>
<dbReference type="InterPro" id="IPR029069">
    <property type="entry name" value="HotDog_dom_sf"/>
</dbReference>
<dbReference type="EMBL" id="CP101914">
    <property type="protein sequence ID" value="UUI01186.1"/>
    <property type="molecule type" value="Genomic_DNA"/>
</dbReference>
<name>A0ABY5JM27_9BACI</name>
<dbReference type="Pfam" id="PF13279">
    <property type="entry name" value="4HBT_2"/>
    <property type="match status" value="1"/>
</dbReference>
<evidence type="ECO:0000313" key="2">
    <source>
        <dbReference type="Proteomes" id="UP001059773"/>
    </source>
</evidence>
<gene>
    <name evidence="1" type="ORF">NP439_14075</name>
</gene>
<dbReference type="CDD" id="cd00586">
    <property type="entry name" value="4HBT"/>
    <property type="match status" value="1"/>
</dbReference>
<proteinExistence type="predicted"/>
<dbReference type="RefSeq" id="WP_256706616.1">
    <property type="nucleotide sequence ID" value="NZ_CP101914.1"/>
</dbReference>